<protein>
    <recommendedName>
        <fullName evidence="5">Gluconate 2-dehydrogenase subunit 3 family protein</fullName>
    </recommendedName>
</protein>
<name>A0ABN7Y3C9_9BURK</name>
<gene>
    <name evidence="3" type="ORF">LMG21510_00887</name>
</gene>
<dbReference type="Pfam" id="PF13618">
    <property type="entry name" value="Gluconate_2-dh3"/>
    <property type="match status" value="1"/>
</dbReference>
<comment type="caution">
    <text evidence="3">The sequence shown here is derived from an EMBL/GenBank/DDBJ whole genome shotgun (WGS) entry which is preliminary data.</text>
</comment>
<keyword evidence="2" id="KW-0732">Signal</keyword>
<evidence type="ECO:0000256" key="2">
    <source>
        <dbReference type="SAM" id="SignalP"/>
    </source>
</evidence>
<dbReference type="InterPro" id="IPR027056">
    <property type="entry name" value="Gluconate_2DH_su3"/>
</dbReference>
<dbReference type="InterPro" id="IPR006311">
    <property type="entry name" value="TAT_signal"/>
</dbReference>
<feature type="signal peptide" evidence="2">
    <location>
        <begin position="1"/>
        <end position="24"/>
    </location>
</feature>
<organism evidence="3 4">
    <name type="scientific">Cupriavidus respiraculi</name>
    <dbReference type="NCBI Taxonomy" id="195930"/>
    <lineage>
        <taxon>Bacteria</taxon>
        <taxon>Pseudomonadati</taxon>
        <taxon>Pseudomonadota</taxon>
        <taxon>Betaproteobacteria</taxon>
        <taxon>Burkholderiales</taxon>
        <taxon>Burkholderiaceae</taxon>
        <taxon>Cupriavidus</taxon>
    </lineage>
</organism>
<evidence type="ECO:0000313" key="3">
    <source>
        <dbReference type="EMBL" id="CAG9167883.1"/>
    </source>
</evidence>
<evidence type="ECO:0008006" key="5">
    <source>
        <dbReference type="Google" id="ProtNLM"/>
    </source>
</evidence>
<feature type="compositionally biased region" description="Gly residues" evidence="1">
    <location>
        <begin position="242"/>
        <end position="262"/>
    </location>
</feature>
<feature type="region of interest" description="Disordered" evidence="1">
    <location>
        <begin position="241"/>
        <end position="275"/>
    </location>
</feature>
<dbReference type="Proteomes" id="UP000721236">
    <property type="component" value="Unassembled WGS sequence"/>
</dbReference>
<evidence type="ECO:0000313" key="4">
    <source>
        <dbReference type="Proteomes" id="UP000721236"/>
    </source>
</evidence>
<evidence type="ECO:0000256" key="1">
    <source>
        <dbReference type="SAM" id="MobiDB-lite"/>
    </source>
</evidence>
<dbReference type="EMBL" id="CAJZAH010000001">
    <property type="protein sequence ID" value="CAG9167883.1"/>
    <property type="molecule type" value="Genomic_DNA"/>
</dbReference>
<proteinExistence type="predicted"/>
<feature type="chain" id="PRO_5046613752" description="Gluconate 2-dehydrogenase subunit 3 family protein" evidence="2">
    <location>
        <begin position="25"/>
        <end position="275"/>
    </location>
</feature>
<keyword evidence="4" id="KW-1185">Reference proteome</keyword>
<accession>A0ABN7Y3C9</accession>
<dbReference type="PROSITE" id="PS51318">
    <property type="entry name" value="TAT"/>
    <property type="match status" value="1"/>
</dbReference>
<reference evidence="3 4" key="1">
    <citation type="submission" date="2021-08" db="EMBL/GenBank/DDBJ databases">
        <authorList>
            <person name="Peeters C."/>
        </authorList>
    </citation>
    <scope>NUCLEOTIDE SEQUENCE [LARGE SCALE GENOMIC DNA]</scope>
    <source>
        <strain evidence="3 4">LMG 21510</strain>
    </source>
</reference>
<sequence>MTEPFKPMRRILLKAIGTGLPATAAAAGLAADASQGAASGTAARGAPRLASVPQFFNDRERTTIDAIVARLIPADDLGPGAREAGVTEFLDRQLAGAWGSGDNFYRHGPFAAGTPEQGYQLAFTPAECFRFGLARLDEACRQRHGNKGFAQLSAAQQDAMLSALERGEIDTGALPAKVFFQMLLDGTMEGFFSDPIHGGNRDMVAWKLVGFPGAYASFANDIERHNVPYVRPPVSIANAHGMHGGGGHAGHGAAAGGGGGASGTPAGQPAKGGRQ</sequence>
<dbReference type="RefSeq" id="WP_224039900.1">
    <property type="nucleotide sequence ID" value="NZ_CAJZAH010000001.1"/>
</dbReference>